<dbReference type="NCBIfam" id="TIGR03949">
    <property type="entry name" value="bact_IIb_cerein"/>
    <property type="match status" value="1"/>
</dbReference>
<name>A0A081PHV5_9SPHI</name>
<evidence type="ECO:0000313" key="2">
    <source>
        <dbReference type="EMBL" id="KEQ30278.1"/>
    </source>
</evidence>
<protein>
    <recommendedName>
        <fullName evidence="4">Class IIb bacteriocin, lactobin A/cerein 7B family</fullName>
    </recommendedName>
</protein>
<keyword evidence="1" id="KW-0472">Membrane</keyword>
<proteinExistence type="predicted"/>
<keyword evidence="1" id="KW-0812">Transmembrane</keyword>
<reference evidence="2 3" key="1">
    <citation type="journal article" date="1992" name="Int. J. Syst. Bacteriol.">
        <title>Sphingobacterium antarcticus sp. nov. a Psychrotrophic Bacterium from the Soils of Schirmacher Oasis, Antarctica.</title>
        <authorList>
            <person name="Shivaji S."/>
            <person name="Ray M.K."/>
            <person name="Rao N.S."/>
            <person name="Saiserr L."/>
            <person name="Jagannadham M.V."/>
            <person name="Kumar G.S."/>
            <person name="Reddy G."/>
            <person name="Bhargava P.M."/>
        </authorList>
    </citation>
    <scope>NUCLEOTIDE SEQUENCE [LARGE SCALE GENOMIC DNA]</scope>
    <source>
        <strain evidence="2 3">4BY</strain>
    </source>
</reference>
<organism evidence="2 3">
    <name type="scientific">Pedobacter antarcticus 4BY</name>
    <dbReference type="NCBI Taxonomy" id="1358423"/>
    <lineage>
        <taxon>Bacteria</taxon>
        <taxon>Pseudomonadati</taxon>
        <taxon>Bacteroidota</taxon>
        <taxon>Sphingobacteriia</taxon>
        <taxon>Sphingobacteriales</taxon>
        <taxon>Sphingobacteriaceae</taxon>
        <taxon>Pedobacter</taxon>
    </lineage>
</organism>
<gene>
    <name evidence="2" type="ORF">N180_10010</name>
</gene>
<accession>A0A081PHV5</accession>
<evidence type="ECO:0000256" key="1">
    <source>
        <dbReference type="SAM" id="Phobius"/>
    </source>
</evidence>
<evidence type="ECO:0000313" key="3">
    <source>
        <dbReference type="Proteomes" id="UP000028007"/>
    </source>
</evidence>
<dbReference type="InterPro" id="IPR023991">
    <property type="entry name" value="Bacteriocin_IIb_lactobn/cerein"/>
</dbReference>
<feature type="transmembrane region" description="Helical" evidence="1">
    <location>
        <begin position="29"/>
        <end position="54"/>
    </location>
</feature>
<keyword evidence="1" id="KW-1133">Transmembrane helix</keyword>
<comment type="caution">
    <text evidence="2">The sequence shown here is derived from an EMBL/GenBank/DDBJ whole genome shotgun (WGS) entry which is preliminary data.</text>
</comment>
<dbReference type="AlphaFoldDB" id="A0A081PHV5"/>
<dbReference type="Proteomes" id="UP000028007">
    <property type="component" value="Unassembled WGS sequence"/>
</dbReference>
<dbReference type="EMBL" id="JNFF01000046">
    <property type="protein sequence ID" value="KEQ30278.1"/>
    <property type="molecule type" value="Genomic_DNA"/>
</dbReference>
<keyword evidence="3" id="KW-1185">Reference proteome</keyword>
<evidence type="ECO:0008006" key="4">
    <source>
        <dbReference type="Google" id="ProtNLM"/>
    </source>
</evidence>
<sequence>MNSLEAIDEKIFSLNSLSQEELTETEGGIAPLLVVGAIYVGSAVAGGLAGYGLYKALDWALN</sequence>
<dbReference type="RefSeq" id="WP_037440062.1">
    <property type="nucleotide sequence ID" value="NZ_JNFF01000046.1"/>
</dbReference>